<comment type="caution">
    <text evidence="1">Lacks conserved residue(s) required for the propagation of feature annotation.</text>
</comment>
<keyword evidence="1" id="KW-0812">Transmembrane</keyword>
<comment type="subcellular location">
    <subcellularLocation>
        <location evidence="1">Cell membrane</location>
        <topology evidence="1">Multi-pass membrane protein</topology>
    </subcellularLocation>
</comment>
<feature type="transmembrane region" description="Helical" evidence="1">
    <location>
        <begin position="286"/>
        <end position="313"/>
    </location>
</feature>
<feature type="transmembrane region" description="Helical" evidence="1">
    <location>
        <begin position="91"/>
        <end position="119"/>
    </location>
</feature>
<dbReference type="NCBIfam" id="TIGR03753">
    <property type="entry name" value="blh_monoox"/>
    <property type="match status" value="1"/>
</dbReference>
<keyword evidence="1" id="KW-1003">Cell membrane</keyword>
<keyword evidence="1" id="KW-0408">Iron</keyword>
<dbReference type="GO" id="GO:0003834">
    <property type="term" value="F:beta-carotene 15,15'-dioxygenase activity"/>
    <property type="evidence" value="ECO:0007669"/>
    <property type="project" value="UniProtKB-EC"/>
</dbReference>
<dbReference type="eggNOG" id="arCOG02946">
    <property type="taxonomic scope" value="Archaea"/>
</dbReference>
<dbReference type="GeneID" id="8382583"/>
<comment type="function">
    <text evidence="1">Catalyzes the cleavage of beta-carotene at its central double bond (15,15') to yield two molecules of all-trans-retinal.</text>
</comment>
<dbReference type="InterPro" id="IPR022270">
    <property type="entry name" value="Blh_diox"/>
</dbReference>
<dbReference type="EC" id="1.13.11.63" evidence="1"/>
<proteinExistence type="inferred from homology"/>
<feature type="transmembrane region" description="Helical" evidence="1">
    <location>
        <begin position="226"/>
        <end position="249"/>
    </location>
</feature>
<keyword evidence="1" id="KW-1133">Transmembrane helix</keyword>
<keyword evidence="1" id="KW-0479">Metal-binding</keyword>
<dbReference type="STRING" id="519442.Huta_0319"/>
<dbReference type="AlphaFoldDB" id="C7NQP7"/>
<comment type="cofactor">
    <cofactor evidence="1">
        <name>Fe(2+)</name>
        <dbReference type="ChEBI" id="CHEBI:29033"/>
    </cofactor>
</comment>
<dbReference type="KEGG" id="hut:Huta_0319"/>
<evidence type="ECO:0000313" key="3">
    <source>
        <dbReference type="Proteomes" id="UP000002071"/>
    </source>
</evidence>
<reference evidence="2 3" key="1">
    <citation type="journal article" date="2009" name="Stand. Genomic Sci.">
        <title>Complete genome sequence of Halorhabdus utahensis type strain (AX-2).</title>
        <authorList>
            <person name="Anderson I."/>
            <person name="Tindall B.J."/>
            <person name="Pomrenke H."/>
            <person name="Goker M."/>
            <person name="Lapidus A."/>
            <person name="Nolan M."/>
            <person name="Copeland A."/>
            <person name="Glavina Del Rio T."/>
            <person name="Chen F."/>
            <person name="Tice H."/>
            <person name="Cheng J.F."/>
            <person name="Lucas S."/>
            <person name="Chertkov O."/>
            <person name="Bruce D."/>
            <person name="Brettin T."/>
            <person name="Detter J.C."/>
            <person name="Han C."/>
            <person name="Goodwin L."/>
            <person name="Land M."/>
            <person name="Hauser L."/>
            <person name="Chang Y.J."/>
            <person name="Jeffries C.D."/>
            <person name="Pitluck S."/>
            <person name="Pati A."/>
            <person name="Mavromatis K."/>
            <person name="Ivanova N."/>
            <person name="Ovchinnikova G."/>
            <person name="Chen A."/>
            <person name="Palaniappan K."/>
            <person name="Chain P."/>
            <person name="Rohde M."/>
            <person name="Bristow J."/>
            <person name="Eisen J.A."/>
            <person name="Markowitz V."/>
            <person name="Hugenholtz P."/>
            <person name="Kyrpides N.C."/>
            <person name="Klenk H.P."/>
        </authorList>
    </citation>
    <scope>NUCLEOTIDE SEQUENCE [LARGE SCALE GENOMIC DNA]</scope>
    <source>
        <strain evidence="3">DSM 12940 / JCM 11049 / AX-2</strain>
    </source>
</reference>
<feature type="transmembrane region" description="Helical" evidence="1">
    <location>
        <begin position="28"/>
        <end position="47"/>
    </location>
</feature>
<sequence length="358" mass="38230">MAQSTRQSSVLRGSVSWPGNRPIVASRVALATIAIGFVVGQAAGVRLGLTTQAAIYLFGMVALNLPHGGYEHFNNIRQRGLTFQWRYVVEYLALVAGFITLFALAPVAGLALAILVAVLKGGYGGLHVMDAETGSGYLRTPIQRHLAALVRGGVVMAVPIVAWPGTFETFSAYMVNIFQPGGLEPFTQYFSVTRPLIGITFATFAVAHVGLGYVRRDGTRSWFVDAGETAVLIAFFAVVPVVVAVGLYFPLWYSMRQVGRHVSIEDDVPEQGGVLTPFLESDDPRVIALTAWGVLIAGSIATAAVVGTILFVASEPLGGAPLLPGLVAFWSISISIIALPHVVVGSFMDRERGIWYVP</sequence>
<feature type="transmembrane region" description="Helical" evidence="1">
    <location>
        <begin position="325"/>
        <end position="348"/>
    </location>
</feature>
<feature type="transmembrane region" description="Helical" evidence="1">
    <location>
        <begin position="196"/>
        <end position="214"/>
    </location>
</feature>
<dbReference type="HAMAP" id="MF_02093">
    <property type="entry name" value="Beta_carotene_diox"/>
    <property type="match status" value="1"/>
</dbReference>
<protein>
    <recommendedName>
        <fullName evidence="1">Probable beta-carotene 15,15'-dioxygenase</fullName>
        <ecNumber evidence="1">1.13.11.63</ecNumber>
    </recommendedName>
</protein>
<name>C7NQP7_HALUD</name>
<gene>
    <name evidence="2" type="ordered locus">Huta_0319</name>
</gene>
<feature type="transmembrane region" description="Helical" evidence="1">
    <location>
        <begin position="53"/>
        <end position="70"/>
    </location>
</feature>
<dbReference type="EMBL" id="CP001687">
    <property type="protein sequence ID" value="ACV10506.1"/>
    <property type="molecule type" value="Genomic_DNA"/>
</dbReference>
<comment type="similarity">
    <text evidence="1">Belongs to the Brp/Blh beta-carotene diooxygenase family.</text>
</comment>
<dbReference type="Proteomes" id="UP000002071">
    <property type="component" value="Chromosome"/>
</dbReference>
<keyword evidence="1" id="KW-0223">Dioxygenase</keyword>
<evidence type="ECO:0000256" key="1">
    <source>
        <dbReference type="HAMAP-Rule" id="MF_02093"/>
    </source>
</evidence>
<dbReference type="Pfam" id="PF15461">
    <property type="entry name" value="BCD"/>
    <property type="match status" value="1"/>
</dbReference>
<keyword evidence="1" id="KW-0472">Membrane</keyword>
<organism evidence="2 3">
    <name type="scientific">Halorhabdus utahensis (strain DSM 12940 / JCM 11049 / AX-2)</name>
    <dbReference type="NCBI Taxonomy" id="519442"/>
    <lineage>
        <taxon>Archaea</taxon>
        <taxon>Methanobacteriati</taxon>
        <taxon>Methanobacteriota</taxon>
        <taxon>Stenosarchaea group</taxon>
        <taxon>Halobacteria</taxon>
        <taxon>Halobacteriales</taxon>
        <taxon>Haloarculaceae</taxon>
        <taxon>Halorhabdus</taxon>
    </lineage>
</organism>
<dbReference type="RefSeq" id="WP_012795383.1">
    <property type="nucleotide sequence ID" value="NC_013158.1"/>
</dbReference>
<evidence type="ECO:0000313" key="2">
    <source>
        <dbReference type="EMBL" id="ACV10506.1"/>
    </source>
</evidence>
<dbReference type="OrthoDB" id="206064at2157"/>
<dbReference type="GO" id="GO:0016121">
    <property type="term" value="P:carotene catabolic process"/>
    <property type="evidence" value="ECO:0007669"/>
    <property type="project" value="UniProtKB-UniRule"/>
</dbReference>
<comment type="catalytic activity">
    <reaction evidence="1">
        <text>all-trans-beta-carotene + O2 = 2 all-trans-retinal</text>
        <dbReference type="Rhea" id="RHEA:32887"/>
        <dbReference type="ChEBI" id="CHEBI:15379"/>
        <dbReference type="ChEBI" id="CHEBI:17579"/>
        <dbReference type="ChEBI" id="CHEBI:17898"/>
        <dbReference type="EC" id="1.13.11.63"/>
    </reaction>
</comment>
<dbReference type="HOGENOM" id="CLU_068196_0_0_2"/>
<dbReference type="GO" id="GO:0005886">
    <property type="term" value="C:plasma membrane"/>
    <property type="evidence" value="ECO:0007669"/>
    <property type="project" value="UniProtKB-SubCell"/>
</dbReference>
<accession>C7NQP7</accession>
<keyword evidence="1" id="KW-0560">Oxidoreductase</keyword>
<dbReference type="GO" id="GO:0010436">
    <property type="term" value="F:carotenoid dioxygenase activity"/>
    <property type="evidence" value="ECO:0007669"/>
    <property type="project" value="UniProtKB-UniRule"/>
</dbReference>
<dbReference type="GO" id="GO:0005506">
    <property type="term" value="F:iron ion binding"/>
    <property type="evidence" value="ECO:0007669"/>
    <property type="project" value="UniProtKB-UniRule"/>
</dbReference>
<keyword evidence="3" id="KW-1185">Reference proteome</keyword>